<proteinExistence type="predicted"/>
<comment type="caution">
    <text evidence="1">The sequence shown here is derived from an EMBL/GenBank/DDBJ whole genome shotgun (WGS) entry which is preliminary data.</text>
</comment>
<protein>
    <submittedName>
        <fullName evidence="1">Uncharacterized protein</fullName>
    </submittedName>
</protein>
<dbReference type="Proteomes" id="UP001064048">
    <property type="component" value="Chromosome 15"/>
</dbReference>
<name>A0ACC0KWY7_CHOFU</name>
<accession>A0ACC0KWY7</accession>
<keyword evidence="2" id="KW-1185">Reference proteome</keyword>
<sequence length="105" mass="12572">MSTSRHRKRATARCTTRTAKINVGNLRRRARRIKIPRLATWPYCYFYRTWLAPVHLKRKRISAAEVRQSFISHIEEPTKILEERQKRQARYQTMGLTVQPYMIVA</sequence>
<dbReference type="EMBL" id="CM046115">
    <property type="protein sequence ID" value="KAI8440706.1"/>
    <property type="molecule type" value="Genomic_DNA"/>
</dbReference>
<feature type="non-terminal residue" evidence="1">
    <location>
        <position position="105"/>
    </location>
</feature>
<evidence type="ECO:0000313" key="1">
    <source>
        <dbReference type="EMBL" id="KAI8440706.1"/>
    </source>
</evidence>
<gene>
    <name evidence="1" type="ORF">MSG28_009054</name>
</gene>
<reference evidence="1 2" key="1">
    <citation type="journal article" date="2022" name="Genome Biol. Evol.">
        <title>The Spruce Budworm Genome: Reconstructing the Evolutionary History of Antifreeze Proteins.</title>
        <authorList>
            <person name="Beliveau C."/>
            <person name="Gagne P."/>
            <person name="Picq S."/>
            <person name="Vernygora O."/>
            <person name="Keeling C.I."/>
            <person name="Pinkney K."/>
            <person name="Doucet D."/>
            <person name="Wen F."/>
            <person name="Johnston J.S."/>
            <person name="Maaroufi H."/>
            <person name="Boyle B."/>
            <person name="Laroche J."/>
            <person name="Dewar K."/>
            <person name="Juretic N."/>
            <person name="Blackburn G."/>
            <person name="Nisole A."/>
            <person name="Brunet B."/>
            <person name="Brandao M."/>
            <person name="Lumley L."/>
            <person name="Duan J."/>
            <person name="Quan G."/>
            <person name="Lucarotti C.J."/>
            <person name="Roe A.D."/>
            <person name="Sperling F.A.H."/>
            <person name="Levesque R.C."/>
            <person name="Cusson M."/>
        </authorList>
    </citation>
    <scope>NUCLEOTIDE SEQUENCE [LARGE SCALE GENOMIC DNA]</scope>
    <source>
        <strain evidence="1">Glfc:IPQL:Cfum</strain>
    </source>
</reference>
<evidence type="ECO:0000313" key="2">
    <source>
        <dbReference type="Proteomes" id="UP001064048"/>
    </source>
</evidence>
<organism evidence="1 2">
    <name type="scientific">Choristoneura fumiferana</name>
    <name type="common">Spruce budworm moth</name>
    <name type="synonym">Archips fumiferana</name>
    <dbReference type="NCBI Taxonomy" id="7141"/>
    <lineage>
        <taxon>Eukaryota</taxon>
        <taxon>Metazoa</taxon>
        <taxon>Ecdysozoa</taxon>
        <taxon>Arthropoda</taxon>
        <taxon>Hexapoda</taxon>
        <taxon>Insecta</taxon>
        <taxon>Pterygota</taxon>
        <taxon>Neoptera</taxon>
        <taxon>Endopterygota</taxon>
        <taxon>Lepidoptera</taxon>
        <taxon>Glossata</taxon>
        <taxon>Ditrysia</taxon>
        <taxon>Tortricoidea</taxon>
        <taxon>Tortricidae</taxon>
        <taxon>Tortricinae</taxon>
        <taxon>Choristoneura</taxon>
    </lineage>
</organism>